<evidence type="ECO:0000313" key="3">
    <source>
        <dbReference type="Proteomes" id="UP000293331"/>
    </source>
</evidence>
<name>A0A4Q5LQ94_9SPHI</name>
<organism evidence="2 3">
    <name type="scientific">Mucilaginibacter terrigena</name>
    <dbReference type="NCBI Taxonomy" id="2492395"/>
    <lineage>
        <taxon>Bacteria</taxon>
        <taxon>Pseudomonadati</taxon>
        <taxon>Bacteroidota</taxon>
        <taxon>Sphingobacteriia</taxon>
        <taxon>Sphingobacteriales</taxon>
        <taxon>Sphingobacteriaceae</taxon>
        <taxon>Mucilaginibacter</taxon>
    </lineage>
</organism>
<evidence type="ECO:0000256" key="1">
    <source>
        <dbReference type="SAM" id="Phobius"/>
    </source>
</evidence>
<dbReference type="Proteomes" id="UP000293331">
    <property type="component" value="Unassembled WGS sequence"/>
</dbReference>
<feature type="transmembrane region" description="Helical" evidence="1">
    <location>
        <begin position="30"/>
        <end position="51"/>
    </location>
</feature>
<keyword evidence="3" id="KW-1185">Reference proteome</keyword>
<sequence length="55" mass="5727">MRKINLLLIALAMVAFSGCSVIGGIFKAGAAVGVIAVIVVILIIIWIISAFRGRS</sequence>
<accession>A0A4Q5LQ94</accession>
<gene>
    <name evidence="2" type="ORF">EWM62_06095</name>
</gene>
<dbReference type="PROSITE" id="PS51257">
    <property type="entry name" value="PROKAR_LIPOPROTEIN"/>
    <property type="match status" value="1"/>
</dbReference>
<keyword evidence="1" id="KW-0472">Membrane</keyword>
<proteinExistence type="predicted"/>
<dbReference type="GO" id="GO:0016779">
    <property type="term" value="F:nucleotidyltransferase activity"/>
    <property type="evidence" value="ECO:0007669"/>
    <property type="project" value="UniProtKB-KW"/>
</dbReference>
<keyword evidence="2" id="KW-0548">Nucleotidyltransferase</keyword>
<dbReference type="AlphaFoldDB" id="A0A4Q5LQ94"/>
<comment type="caution">
    <text evidence="2">The sequence shown here is derived from an EMBL/GenBank/DDBJ whole genome shotgun (WGS) entry which is preliminary data.</text>
</comment>
<keyword evidence="1" id="KW-1133">Transmembrane helix</keyword>
<keyword evidence="2" id="KW-0808">Transferase</keyword>
<dbReference type="EMBL" id="SEWG01000002">
    <property type="protein sequence ID" value="RYU91509.1"/>
    <property type="molecule type" value="Genomic_DNA"/>
</dbReference>
<keyword evidence="1" id="KW-0812">Transmembrane</keyword>
<evidence type="ECO:0000313" key="2">
    <source>
        <dbReference type="EMBL" id="RYU91509.1"/>
    </source>
</evidence>
<reference evidence="2 3" key="1">
    <citation type="submission" date="2019-02" db="EMBL/GenBank/DDBJ databases">
        <title>Bacterial novel species Mucilaginibacter sp. 17JY9-4 isolated from soil.</title>
        <authorList>
            <person name="Jung H.-Y."/>
        </authorList>
    </citation>
    <scope>NUCLEOTIDE SEQUENCE [LARGE SCALE GENOMIC DNA]</scope>
    <source>
        <strain evidence="2 3">17JY9-4</strain>
    </source>
</reference>
<protein>
    <submittedName>
        <fullName evidence="2">Phosphatidate cytidylyltransferase</fullName>
    </submittedName>
</protein>